<comment type="caution">
    <text evidence="1">The sequence shown here is derived from an EMBL/GenBank/DDBJ whole genome shotgun (WGS) entry which is preliminary data.</text>
</comment>
<keyword evidence="2" id="KW-1185">Reference proteome</keyword>
<accession>A0ABU9JRY5</accession>
<dbReference type="Proteomes" id="UP001455088">
    <property type="component" value="Unassembled WGS sequence"/>
</dbReference>
<evidence type="ECO:0000313" key="1">
    <source>
        <dbReference type="EMBL" id="MEL3954947.1"/>
    </source>
</evidence>
<dbReference type="RefSeq" id="WP_032969307.1">
    <property type="nucleotide sequence ID" value="NZ_JBBYHY010000008.1"/>
</dbReference>
<sequence>MIHPYDFVKAVVSHEHASDRLALARLGLNVLYDADAFPFDLSEIKRMKTHASLLAYGLIIHATARPIFYSQQSASLCEELIGITIKNKQGASGERHDS</sequence>
<organism evidence="1 2">
    <name type="scientific">Stenotrophomonas bentonitica</name>
    <dbReference type="NCBI Taxonomy" id="1450134"/>
    <lineage>
        <taxon>Bacteria</taxon>
        <taxon>Pseudomonadati</taxon>
        <taxon>Pseudomonadota</taxon>
        <taxon>Gammaproteobacteria</taxon>
        <taxon>Lysobacterales</taxon>
        <taxon>Lysobacteraceae</taxon>
        <taxon>Stenotrophomonas</taxon>
    </lineage>
</organism>
<reference evidence="1 2" key="1">
    <citation type="submission" date="2024-04" db="EMBL/GenBank/DDBJ databases">
        <title>Bacterial endophytes with biocontrol capabilities against important plant pathogens.</title>
        <authorList>
            <person name="Alayande K.A."/>
        </authorList>
    </citation>
    <scope>NUCLEOTIDE SEQUENCE [LARGE SCALE GENOMIC DNA]</scope>
    <source>
        <strain evidence="1 2">KV22</strain>
    </source>
</reference>
<gene>
    <name evidence="1" type="ORF">AAE039_15415</name>
</gene>
<proteinExistence type="predicted"/>
<dbReference type="EMBL" id="JBBYHY010000008">
    <property type="protein sequence ID" value="MEL3954947.1"/>
    <property type="molecule type" value="Genomic_DNA"/>
</dbReference>
<protein>
    <submittedName>
        <fullName evidence="1">Uncharacterized protein</fullName>
    </submittedName>
</protein>
<name>A0ABU9JRY5_9GAMM</name>
<evidence type="ECO:0000313" key="2">
    <source>
        <dbReference type="Proteomes" id="UP001455088"/>
    </source>
</evidence>